<accession>A0A7Y9KDK4</accession>
<evidence type="ECO:0000256" key="5">
    <source>
        <dbReference type="ARBA" id="ARBA00023004"/>
    </source>
</evidence>
<evidence type="ECO:0000256" key="4">
    <source>
        <dbReference type="ARBA" id="ARBA00023002"/>
    </source>
</evidence>
<proteinExistence type="inferred from homology"/>
<evidence type="ECO:0000313" key="9">
    <source>
        <dbReference type="Proteomes" id="UP000591272"/>
    </source>
</evidence>
<dbReference type="AlphaFoldDB" id="A0A7Y9KDK4"/>
<dbReference type="InterPro" id="IPR011051">
    <property type="entry name" value="RmlC_Cupin_sf"/>
</dbReference>
<dbReference type="RefSeq" id="WP_179834472.1">
    <property type="nucleotide sequence ID" value="NZ_BMRD01000011.1"/>
</dbReference>
<evidence type="ECO:0000256" key="1">
    <source>
        <dbReference type="ARBA" id="ARBA00006622"/>
    </source>
</evidence>
<dbReference type="PANTHER" id="PTHR12918">
    <property type="entry name" value="CYSTEINE DIOXYGENASE"/>
    <property type="match status" value="1"/>
</dbReference>
<dbReference type="InterPro" id="IPR010300">
    <property type="entry name" value="CDO_1"/>
</dbReference>
<dbReference type="GO" id="GO:0008198">
    <property type="term" value="F:ferrous iron binding"/>
    <property type="evidence" value="ECO:0007669"/>
    <property type="project" value="TreeGrafter"/>
</dbReference>
<dbReference type="Proteomes" id="UP000591272">
    <property type="component" value="Unassembled WGS sequence"/>
</dbReference>
<comment type="caution">
    <text evidence="8">The sequence shown here is derived from an EMBL/GenBank/DDBJ whole genome shotgun (WGS) entry which is preliminary data.</text>
</comment>
<keyword evidence="9" id="KW-1185">Reference proteome</keyword>
<dbReference type="EMBL" id="JACCBT010000001">
    <property type="protein sequence ID" value="NYE13431.1"/>
    <property type="molecule type" value="Genomic_DNA"/>
</dbReference>
<keyword evidence="8" id="KW-0413">Isomerase</keyword>
<dbReference type="CDD" id="cd10548">
    <property type="entry name" value="cupin_CDO"/>
    <property type="match status" value="1"/>
</dbReference>
<dbReference type="GO" id="GO:0016702">
    <property type="term" value="F:oxidoreductase activity, acting on single donors with incorporation of molecular oxygen, incorporation of two atoms of oxygen"/>
    <property type="evidence" value="ECO:0007669"/>
    <property type="project" value="InterPro"/>
</dbReference>
<gene>
    <name evidence="8" type="ORF">BJ999_003727</name>
</gene>
<feature type="binding site" evidence="6">
    <location>
        <position position="81"/>
    </location>
    <ligand>
        <name>Fe cation</name>
        <dbReference type="ChEBI" id="CHEBI:24875"/>
        <note>catalytic</note>
    </ligand>
</feature>
<evidence type="ECO:0000256" key="2">
    <source>
        <dbReference type="ARBA" id="ARBA00022723"/>
    </source>
</evidence>
<feature type="compositionally biased region" description="Low complexity" evidence="7">
    <location>
        <begin position="1"/>
        <end position="14"/>
    </location>
</feature>
<organism evidence="8 9">
    <name type="scientific">Actinomadura citrea</name>
    <dbReference type="NCBI Taxonomy" id="46158"/>
    <lineage>
        <taxon>Bacteria</taxon>
        <taxon>Bacillati</taxon>
        <taxon>Actinomycetota</taxon>
        <taxon>Actinomycetes</taxon>
        <taxon>Streptosporangiales</taxon>
        <taxon>Thermomonosporaceae</taxon>
        <taxon>Actinomadura</taxon>
    </lineage>
</organism>
<dbReference type="GO" id="GO:0016853">
    <property type="term" value="F:isomerase activity"/>
    <property type="evidence" value="ECO:0007669"/>
    <property type="project" value="UniProtKB-KW"/>
</dbReference>
<reference evidence="8 9" key="1">
    <citation type="submission" date="2020-07" db="EMBL/GenBank/DDBJ databases">
        <title>Sequencing the genomes of 1000 actinobacteria strains.</title>
        <authorList>
            <person name="Klenk H.-P."/>
        </authorList>
    </citation>
    <scope>NUCLEOTIDE SEQUENCE [LARGE SCALE GENOMIC DNA]</scope>
    <source>
        <strain evidence="8 9">DSM 43461</strain>
    </source>
</reference>
<feature type="binding site" evidence="6">
    <location>
        <position position="126"/>
    </location>
    <ligand>
        <name>Fe cation</name>
        <dbReference type="ChEBI" id="CHEBI:24875"/>
        <note>catalytic</note>
    </ligand>
</feature>
<keyword evidence="3" id="KW-0223">Dioxygenase</keyword>
<evidence type="ECO:0000256" key="6">
    <source>
        <dbReference type="PIRSR" id="PIRSR610300-51"/>
    </source>
</evidence>
<sequence>MTVTTTGLTTGLTVPAPEGAPFTPRRLAERARGLATDPGEWLLRVRLDPRGRWYERVHQDADHEIWLISWLPGQSTGFHDHGDSAGAFAVALGTLEEQRVNAARRIGTAHGVGAGQARSFGPGYVHDVRNTSDAPAVSVHVYSPPLSAMRRYDVDAGGGLVRLVDESAADW</sequence>
<dbReference type="PANTHER" id="PTHR12918:SF1">
    <property type="entry name" value="CYSTEINE DIOXYGENASE TYPE 1"/>
    <property type="match status" value="1"/>
</dbReference>
<evidence type="ECO:0000256" key="3">
    <source>
        <dbReference type="ARBA" id="ARBA00022964"/>
    </source>
</evidence>
<evidence type="ECO:0000313" key="8">
    <source>
        <dbReference type="EMBL" id="NYE13431.1"/>
    </source>
</evidence>
<name>A0A7Y9KDK4_9ACTN</name>
<comment type="similarity">
    <text evidence="1">Belongs to the cysteine dioxygenase family.</text>
</comment>
<feature type="binding site" evidence="6">
    <location>
        <position position="79"/>
    </location>
    <ligand>
        <name>Fe cation</name>
        <dbReference type="ChEBI" id="CHEBI:24875"/>
        <note>catalytic</note>
    </ligand>
</feature>
<dbReference type="InterPro" id="IPR014710">
    <property type="entry name" value="RmlC-like_jellyroll"/>
</dbReference>
<keyword evidence="5 6" id="KW-0408">Iron</keyword>
<keyword evidence="2 6" id="KW-0479">Metal-binding</keyword>
<feature type="region of interest" description="Disordered" evidence="7">
    <location>
        <begin position="1"/>
        <end position="22"/>
    </location>
</feature>
<keyword evidence="4" id="KW-0560">Oxidoreductase</keyword>
<dbReference type="Gene3D" id="2.60.120.10">
    <property type="entry name" value="Jelly Rolls"/>
    <property type="match status" value="1"/>
</dbReference>
<evidence type="ECO:0000256" key="7">
    <source>
        <dbReference type="SAM" id="MobiDB-lite"/>
    </source>
</evidence>
<dbReference type="SUPFAM" id="SSF51182">
    <property type="entry name" value="RmlC-like cupins"/>
    <property type="match status" value="1"/>
</dbReference>
<protein>
    <submittedName>
        <fullName evidence="8">Mannose-6-phosphate isomerase-like protein (Cupin superfamily)</fullName>
    </submittedName>
</protein>
<dbReference type="Pfam" id="PF05995">
    <property type="entry name" value="CDO_I"/>
    <property type="match status" value="1"/>
</dbReference>